<organism evidence="2 7">
    <name type="scientific">Drosophila hydei</name>
    <name type="common">Fruit fly</name>
    <dbReference type="NCBI Taxonomy" id="7224"/>
    <lineage>
        <taxon>Eukaryota</taxon>
        <taxon>Metazoa</taxon>
        <taxon>Ecdysozoa</taxon>
        <taxon>Arthropoda</taxon>
        <taxon>Hexapoda</taxon>
        <taxon>Insecta</taxon>
        <taxon>Pterygota</taxon>
        <taxon>Neoptera</taxon>
        <taxon>Endopterygota</taxon>
        <taxon>Diptera</taxon>
        <taxon>Brachycera</taxon>
        <taxon>Muscomorpha</taxon>
        <taxon>Ephydroidea</taxon>
        <taxon>Drosophilidae</taxon>
        <taxon>Drosophila</taxon>
    </lineage>
</organism>
<dbReference type="AlphaFoldDB" id="A0A6J2SVR7"/>
<dbReference type="RefSeq" id="XP_030080260.1">
    <property type="nucleotide sequence ID" value="XM_030224400.1"/>
</dbReference>
<sequence>MLMPMLEYNKHIAKIPNCKMRSLRAWMQQMLLLLLLFGHCDVIRALDNASGNGNNNGVGGGGGGSISGSSSIVGAGGTALSGPPGALNANLTDLGSPGVYNSTNGLMLITCSAELFSCELPNQI</sequence>
<keyword evidence="2" id="KW-1185">Reference proteome</keyword>
<evidence type="ECO:0000313" key="7">
    <source>
        <dbReference type="RefSeq" id="XP_030080260.1"/>
    </source>
</evidence>
<reference evidence="3 4" key="1">
    <citation type="submission" date="2025-04" db="UniProtKB">
        <authorList>
            <consortium name="RefSeq"/>
        </authorList>
    </citation>
    <scope>IDENTIFICATION</scope>
    <source>
        <strain evidence="3 4">15085-1641.00</strain>
        <tissue evidence="3 4">Whole body</tissue>
    </source>
</reference>
<accession>A0A6J2SVR7</accession>
<evidence type="ECO:0000256" key="1">
    <source>
        <dbReference type="SAM" id="SignalP"/>
    </source>
</evidence>
<evidence type="ECO:0000313" key="5">
    <source>
        <dbReference type="RefSeq" id="XP_023165899.1"/>
    </source>
</evidence>
<evidence type="ECO:0000313" key="4">
    <source>
        <dbReference type="RefSeq" id="XP_023165897.1"/>
    </source>
</evidence>
<feature type="chain" id="PRO_5044642594" evidence="1">
    <location>
        <begin position="46"/>
        <end position="124"/>
    </location>
</feature>
<name>A0A6J2SVR7_DROHY</name>
<dbReference type="RefSeq" id="XP_023165897.1">
    <property type="nucleotide sequence ID" value="XM_023310129.2"/>
</dbReference>
<gene>
    <name evidence="3 4 5 6 7" type="primary">LOC111596074</name>
</gene>
<evidence type="ECO:0000313" key="2">
    <source>
        <dbReference type="Proteomes" id="UP000504633"/>
    </source>
</evidence>
<evidence type="ECO:0000313" key="3">
    <source>
        <dbReference type="RefSeq" id="XP_023165896.1"/>
    </source>
</evidence>
<dbReference type="GeneID" id="111596074"/>
<dbReference type="RefSeq" id="XP_023165896.1">
    <property type="nucleotide sequence ID" value="XM_023310128.2"/>
</dbReference>
<protein>
    <submittedName>
        <fullName evidence="3 4">Uncharacterized protein LOC111596074 isoform X1</fullName>
    </submittedName>
</protein>
<proteinExistence type="predicted"/>
<feature type="signal peptide" evidence="1">
    <location>
        <begin position="1"/>
        <end position="45"/>
    </location>
</feature>
<evidence type="ECO:0000313" key="6">
    <source>
        <dbReference type="RefSeq" id="XP_030080259.1"/>
    </source>
</evidence>
<dbReference type="RefSeq" id="XP_030080259.1">
    <property type="nucleotide sequence ID" value="XM_030224399.1"/>
</dbReference>
<dbReference type="KEGG" id="dhe:111596074"/>
<keyword evidence="1" id="KW-0732">Signal</keyword>
<dbReference type="RefSeq" id="XP_023165899.1">
    <property type="nucleotide sequence ID" value="XM_023310131.2"/>
</dbReference>
<dbReference type="Proteomes" id="UP000504633">
    <property type="component" value="Unplaced"/>
</dbReference>
<dbReference type="OrthoDB" id="7872733at2759"/>